<accession>A0A367KQC5</accession>
<organism evidence="1 2">
    <name type="scientific">Rhizopus stolonifer</name>
    <name type="common">Rhizopus nigricans</name>
    <dbReference type="NCBI Taxonomy" id="4846"/>
    <lineage>
        <taxon>Eukaryota</taxon>
        <taxon>Fungi</taxon>
        <taxon>Fungi incertae sedis</taxon>
        <taxon>Mucoromycota</taxon>
        <taxon>Mucoromycotina</taxon>
        <taxon>Mucoromycetes</taxon>
        <taxon>Mucorales</taxon>
        <taxon>Mucorineae</taxon>
        <taxon>Rhizopodaceae</taxon>
        <taxon>Rhizopus</taxon>
    </lineage>
</organism>
<protein>
    <submittedName>
        <fullName evidence="1">Uncharacterized protein</fullName>
    </submittedName>
</protein>
<sequence length="150" mass="17489">MQKSTVKGFDLKESNNRYDDVLFETYRLHRSNIKEGRLESSDIATYFMWSHQKFPRGTKDDPGYLIRLFLRNLSCRMRLFCQFKKVVRNGICSNNPSTHFSRKIQQFPLVKATHLLDDIVFDESVTFCKECGDDIASLILENKPDVGKQA</sequence>
<name>A0A367KQC5_RHIST</name>
<comment type="caution">
    <text evidence="1">The sequence shown here is derived from an EMBL/GenBank/DDBJ whole genome shotgun (WGS) entry which is preliminary data.</text>
</comment>
<evidence type="ECO:0000313" key="2">
    <source>
        <dbReference type="Proteomes" id="UP000253551"/>
    </source>
</evidence>
<keyword evidence="2" id="KW-1185">Reference proteome</keyword>
<evidence type="ECO:0000313" key="1">
    <source>
        <dbReference type="EMBL" id="RCI04414.1"/>
    </source>
</evidence>
<dbReference type="Proteomes" id="UP000253551">
    <property type="component" value="Unassembled WGS sequence"/>
</dbReference>
<gene>
    <name evidence="1" type="ORF">CU098_012141</name>
</gene>
<dbReference type="EMBL" id="PJQM01000689">
    <property type="protein sequence ID" value="RCI04414.1"/>
    <property type="molecule type" value="Genomic_DNA"/>
</dbReference>
<dbReference type="AlphaFoldDB" id="A0A367KQC5"/>
<reference evidence="1 2" key="1">
    <citation type="journal article" date="2018" name="G3 (Bethesda)">
        <title>Phylogenetic and Phylogenomic Definition of Rhizopus Species.</title>
        <authorList>
            <person name="Gryganskyi A.P."/>
            <person name="Golan J."/>
            <person name="Dolatabadi S."/>
            <person name="Mondo S."/>
            <person name="Robb S."/>
            <person name="Idnurm A."/>
            <person name="Muszewska A."/>
            <person name="Steczkiewicz K."/>
            <person name="Masonjones S."/>
            <person name="Liao H.L."/>
            <person name="Gajdeczka M.T."/>
            <person name="Anike F."/>
            <person name="Vuek A."/>
            <person name="Anishchenko I.M."/>
            <person name="Voigt K."/>
            <person name="de Hoog G.S."/>
            <person name="Smith M.E."/>
            <person name="Heitman J."/>
            <person name="Vilgalys R."/>
            <person name="Stajich J.E."/>
        </authorList>
    </citation>
    <scope>NUCLEOTIDE SEQUENCE [LARGE SCALE GENOMIC DNA]</scope>
    <source>
        <strain evidence="1 2">LSU 92-RS-03</strain>
    </source>
</reference>
<proteinExistence type="predicted"/>